<proteinExistence type="predicted"/>
<dbReference type="PANTHER" id="PTHR37089:SF4">
    <property type="entry name" value="EXPORTED PROTEIN"/>
    <property type="match status" value="1"/>
</dbReference>
<keyword evidence="4" id="KW-1185">Reference proteome</keyword>
<comment type="caution">
    <text evidence="3">The sequence shown here is derived from an EMBL/GenBank/DDBJ whole genome shotgun (WGS) entry which is preliminary data.</text>
</comment>
<dbReference type="Proteomes" id="UP000672526">
    <property type="component" value="Unassembled WGS sequence"/>
</dbReference>
<sequence length="321" mass="32301">MRRPLRLLLLLVLCALLGALPQRASAQTCTASASALSFGNISPIALSAVSATGTATISCTWPVITLTPSVQVCLNQGGATPRYLGSGSNQLLYGLYQDAAHSIPWGSIALGTTPISVILNKPLVGNTATASVNFYGQVTANQATVPTAGNASTVYSQTLSQTSLTYGFFLLVSPGCAALTTSAGSFGFTANATVVNDCLISATNVAFTASGVLSSALNAKGSITARCTNGDAYRIALNGGSSGNVAARQMQRSGGGGTVNYQLYTDAGHASVWGDGTAGTTMPTGTGTGNAVSITVYGVVPSQTTPTPGNYSDAITATISF</sequence>
<dbReference type="Pfam" id="PF05229">
    <property type="entry name" value="SCPU"/>
    <property type="match status" value="2"/>
</dbReference>
<feature type="chain" id="PRO_5046765833" description="Spore coat protein U/FanG domain-containing protein" evidence="1">
    <location>
        <begin position="27"/>
        <end position="321"/>
    </location>
</feature>
<keyword evidence="1" id="KW-0732">Signal</keyword>
<dbReference type="InterPro" id="IPR053167">
    <property type="entry name" value="Spore_coat_component"/>
</dbReference>
<dbReference type="RefSeq" id="WP_211609711.1">
    <property type="nucleotide sequence ID" value="NZ_CAJNBK010000001.1"/>
</dbReference>
<feature type="signal peptide" evidence="1">
    <location>
        <begin position="1"/>
        <end position="26"/>
    </location>
</feature>
<evidence type="ECO:0000256" key="1">
    <source>
        <dbReference type="SAM" id="SignalP"/>
    </source>
</evidence>
<dbReference type="SMART" id="SM00972">
    <property type="entry name" value="SCPU"/>
    <property type="match status" value="2"/>
</dbReference>
<dbReference type="InterPro" id="IPR007893">
    <property type="entry name" value="Spore_coat_U/FanG"/>
</dbReference>
<feature type="domain" description="Spore coat protein U/FanG" evidence="2">
    <location>
        <begin position="188"/>
        <end position="318"/>
    </location>
</feature>
<protein>
    <recommendedName>
        <fullName evidence="2">Spore coat protein U/FanG domain-containing protein</fullName>
    </recommendedName>
</protein>
<gene>
    <name evidence="3" type="ORF">R69888_00796</name>
</gene>
<evidence type="ECO:0000259" key="2">
    <source>
        <dbReference type="Pfam" id="PF05229"/>
    </source>
</evidence>
<feature type="domain" description="Spore coat protein U/FanG" evidence="2">
    <location>
        <begin position="24"/>
        <end position="150"/>
    </location>
</feature>
<accession>A0ABN7KNI1</accession>
<evidence type="ECO:0000313" key="4">
    <source>
        <dbReference type="Proteomes" id="UP000672526"/>
    </source>
</evidence>
<reference evidence="3 4" key="1">
    <citation type="submission" date="2021-02" db="EMBL/GenBank/DDBJ databases">
        <authorList>
            <person name="Vanwijnsberghe S."/>
        </authorList>
    </citation>
    <scope>NUCLEOTIDE SEQUENCE [LARGE SCALE GENOMIC DNA]</scope>
    <source>
        <strain evidence="3 4">LMG 31837</strain>
    </source>
</reference>
<name>A0ABN7KNI1_9BURK</name>
<dbReference type="EMBL" id="CAJNBK010000001">
    <property type="protein sequence ID" value="CAE6702138.1"/>
    <property type="molecule type" value="Genomic_DNA"/>
</dbReference>
<evidence type="ECO:0000313" key="3">
    <source>
        <dbReference type="EMBL" id="CAE6702138.1"/>
    </source>
</evidence>
<organism evidence="3 4">
    <name type="scientific">Paraburkholderia haematera</name>
    <dbReference type="NCBI Taxonomy" id="2793077"/>
    <lineage>
        <taxon>Bacteria</taxon>
        <taxon>Pseudomonadati</taxon>
        <taxon>Pseudomonadota</taxon>
        <taxon>Betaproteobacteria</taxon>
        <taxon>Burkholderiales</taxon>
        <taxon>Burkholderiaceae</taxon>
        <taxon>Paraburkholderia</taxon>
    </lineage>
</organism>
<dbReference type="PANTHER" id="PTHR37089">
    <property type="entry name" value="PROTEIN U-RELATED"/>
    <property type="match status" value="1"/>
</dbReference>